<proteinExistence type="predicted"/>
<feature type="compositionally biased region" description="Basic and acidic residues" evidence="1">
    <location>
        <begin position="428"/>
        <end position="443"/>
    </location>
</feature>
<feature type="compositionally biased region" description="Polar residues" evidence="1">
    <location>
        <begin position="329"/>
        <end position="339"/>
    </location>
</feature>
<organism evidence="3 4">
    <name type="scientific">Halteria grandinella</name>
    <dbReference type="NCBI Taxonomy" id="5974"/>
    <lineage>
        <taxon>Eukaryota</taxon>
        <taxon>Sar</taxon>
        <taxon>Alveolata</taxon>
        <taxon>Ciliophora</taxon>
        <taxon>Intramacronucleata</taxon>
        <taxon>Spirotrichea</taxon>
        <taxon>Stichotrichia</taxon>
        <taxon>Sporadotrichida</taxon>
        <taxon>Halteriidae</taxon>
        <taxon>Halteria</taxon>
    </lineage>
</organism>
<dbReference type="EMBL" id="RRYP01000077">
    <property type="protein sequence ID" value="TNV88084.1"/>
    <property type="molecule type" value="Genomic_DNA"/>
</dbReference>
<feature type="region of interest" description="Disordered" evidence="1">
    <location>
        <begin position="426"/>
        <end position="455"/>
    </location>
</feature>
<feature type="compositionally biased region" description="Polar residues" evidence="1">
    <location>
        <begin position="444"/>
        <end position="455"/>
    </location>
</feature>
<feature type="region of interest" description="Disordered" evidence="1">
    <location>
        <begin position="482"/>
        <end position="516"/>
    </location>
</feature>
<feature type="transmembrane region" description="Helical" evidence="2">
    <location>
        <begin position="129"/>
        <end position="151"/>
    </location>
</feature>
<dbReference type="PANTHER" id="PTHR11319">
    <property type="entry name" value="G PROTEIN-COUPLED RECEPTOR-RELATED"/>
    <property type="match status" value="1"/>
</dbReference>
<feature type="transmembrane region" description="Helical" evidence="2">
    <location>
        <begin position="55"/>
        <end position="76"/>
    </location>
</feature>
<keyword evidence="2" id="KW-0812">Transmembrane</keyword>
<evidence type="ECO:0000256" key="2">
    <source>
        <dbReference type="SAM" id="Phobius"/>
    </source>
</evidence>
<feature type="compositionally biased region" description="Polar residues" evidence="1">
    <location>
        <begin position="490"/>
        <end position="509"/>
    </location>
</feature>
<comment type="caution">
    <text evidence="3">The sequence shown here is derived from an EMBL/GenBank/DDBJ whole genome shotgun (WGS) entry which is preliminary data.</text>
</comment>
<evidence type="ECO:0008006" key="5">
    <source>
        <dbReference type="Google" id="ProtNLM"/>
    </source>
</evidence>
<dbReference type="PANTHER" id="PTHR11319:SF35">
    <property type="entry name" value="OUTER MEMBRANE PROTEIN PMPC-RELATED"/>
    <property type="match status" value="1"/>
</dbReference>
<accession>A0A8J8TAA4</accession>
<keyword evidence="2" id="KW-0472">Membrane</keyword>
<keyword evidence="2" id="KW-1133">Transmembrane helix</keyword>
<gene>
    <name evidence="3" type="ORF">FGO68_gene10377</name>
</gene>
<keyword evidence="4" id="KW-1185">Reference proteome</keyword>
<evidence type="ECO:0000313" key="4">
    <source>
        <dbReference type="Proteomes" id="UP000785679"/>
    </source>
</evidence>
<feature type="transmembrane region" description="Helical" evidence="2">
    <location>
        <begin position="88"/>
        <end position="109"/>
    </location>
</feature>
<evidence type="ECO:0000256" key="1">
    <source>
        <dbReference type="SAM" id="MobiDB-lite"/>
    </source>
</evidence>
<sequence length="620" mass="71772">MRNSKNLEKYSVKRIYGFLYNGYKQGFSQYWEIIIIYRKVLLIFIQIFIIQQGKISQALFTLLFLIVSIIMVRQLAPYSKSHLNTLEIISLLTSTASVYFGIFFISNHMAALFEGSSYYQVQLTKNQSLLIFISIVFVNVAFFAYWLFYFVMELRQSIRSKYPQVYIAIFLCCKKDKYIIHRELDEHHNRMKPIVNRITELIDYLNERKDMIEQGLLSQNDNEFKEKLIMFTQFKALDEKNKALMRRSPTKIEDLIKNKQSQQLQTQKSTTLVKIGTRHALLDEVYIDQEQEDPEKKKLCRMKASSANKLSLTLKGKRKTNLSLASSIAKKQSLKQRYSGQDDDNQDFSAKQSDGNEEEAANQEVNQCQGEATNASNEGEQRRLSLKQSGKKPKSLAQTTLPPINLGRNVRPSKIIVENNSEINLTSEHSKNSKELSSDHEQSESNQIIDNSSNFKNRDRLKSELIDNSIREDDSETQDFLMHQSEQRSQRNPFTSQARNFNNSKNPSLRSPMINDDQTQIPAPKKNSFISPIMNHSFRGKQHSFKVTTQRITSLDLGDQVSVQIVKQIKNPKSKELNERGRIRLKDSTRQNQQFITTNVSGSKQIQLEDVTIIDEEAPY</sequence>
<feature type="region of interest" description="Disordered" evidence="1">
    <location>
        <begin position="329"/>
        <end position="407"/>
    </location>
</feature>
<dbReference type="AlphaFoldDB" id="A0A8J8TAA4"/>
<protein>
    <recommendedName>
        <fullName evidence="5">Transmembrane protein</fullName>
    </recommendedName>
</protein>
<feature type="compositionally biased region" description="Polar residues" evidence="1">
    <location>
        <begin position="368"/>
        <end position="378"/>
    </location>
</feature>
<name>A0A8J8TAA4_HALGN</name>
<dbReference type="OrthoDB" id="296301at2759"/>
<dbReference type="Proteomes" id="UP000785679">
    <property type="component" value="Unassembled WGS sequence"/>
</dbReference>
<evidence type="ECO:0000313" key="3">
    <source>
        <dbReference type="EMBL" id="TNV88084.1"/>
    </source>
</evidence>
<feature type="transmembrane region" description="Helical" evidence="2">
    <location>
        <begin position="30"/>
        <end position="49"/>
    </location>
</feature>
<reference evidence="3" key="1">
    <citation type="submission" date="2019-06" db="EMBL/GenBank/DDBJ databases">
        <authorList>
            <person name="Zheng W."/>
        </authorList>
    </citation>
    <scope>NUCLEOTIDE SEQUENCE</scope>
    <source>
        <strain evidence="3">QDHG01</strain>
    </source>
</reference>